<dbReference type="AlphaFoldDB" id="A0AAV2PVC9"/>
<dbReference type="PANTHER" id="PTHR11861:SF8">
    <property type="entry name" value="PKD DOMAIN-CONTAINING PROTEIN"/>
    <property type="match status" value="1"/>
</dbReference>
<dbReference type="EMBL" id="CAXKWB010001968">
    <property type="protein sequence ID" value="CAL4065933.1"/>
    <property type="molecule type" value="Genomic_DNA"/>
</dbReference>
<feature type="chain" id="PRO_5043461087" evidence="1">
    <location>
        <begin position="21"/>
        <end position="416"/>
    </location>
</feature>
<keyword evidence="1" id="KW-0732">Signal</keyword>
<keyword evidence="3" id="KW-1185">Reference proteome</keyword>
<name>A0AAV2PVC9_MEGNR</name>
<organism evidence="2 3">
    <name type="scientific">Meganyctiphanes norvegica</name>
    <name type="common">Northern krill</name>
    <name type="synonym">Thysanopoda norvegica</name>
    <dbReference type="NCBI Taxonomy" id="48144"/>
    <lineage>
        <taxon>Eukaryota</taxon>
        <taxon>Metazoa</taxon>
        <taxon>Ecdysozoa</taxon>
        <taxon>Arthropoda</taxon>
        <taxon>Crustacea</taxon>
        <taxon>Multicrustacea</taxon>
        <taxon>Malacostraca</taxon>
        <taxon>Eumalacostraca</taxon>
        <taxon>Eucarida</taxon>
        <taxon>Euphausiacea</taxon>
        <taxon>Euphausiidae</taxon>
        <taxon>Meganyctiphanes</taxon>
    </lineage>
</organism>
<reference evidence="2 3" key="1">
    <citation type="submission" date="2024-05" db="EMBL/GenBank/DDBJ databases">
        <authorList>
            <person name="Wallberg A."/>
        </authorList>
    </citation>
    <scope>NUCLEOTIDE SEQUENCE [LARGE SCALE GENOMIC DNA]</scope>
</reference>
<dbReference type="InterPro" id="IPR045219">
    <property type="entry name" value="PKAT"/>
</dbReference>
<feature type="signal peptide" evidence="1">
    <location>
        <begin position="1"/>
        <end position="20"/>
    </location>
</feature>
<accession>A0AAV2PVC9</accession>
<evidence type="ECO:0000256" key="1">
    <source>
        <dbReference type="SAM" id="SignalP"/>
    </source>
</evidence>
<comment type="caution">
    <text evidence="2">The sequence shown here is derived from an EMBL/GenBank/DDBJ whole genome shotgun (WGS) entry which is preliminary data.</text>
</comment>
<proteinExistence type="predicted"/>
<sequence length="416" mass="47142">MKVQLIQKCTFLSILVTVSTQNHSDAAIVIVSSSKEATLDTPIWFSAKYQDYQKGEEVNYFWKDDLWTFQRVIISNGSSNWSIIYDSKIYSDYTGARRVTVSAYGSNITELVTASFDFILRDTLVGDTLTYQKNVTIPSPNFISTGNQTNLTALVHDPEDWLKFRTKKAHFLWYISSIPGVLPDVKIHADCSTPSLLLNLTDPGTYTIYVIVSLSLYNISNDTSYRYASKTDDVSYIPSARAPGIKSPSEETALPTEFVNSFLHHSTHPTHPPPNAHNWTCDGWWPISYMHKDYFFKVGFFHNVTTARDPIDSVTVNGDTWINNGDILKLNISCSGSGPWYSCNKTVVTNYNITGNETCNGENLIAETNFDECRFNLSHYFKNDGSYTYLLMIYNDVSIMRRNITINIYRGKISLT</sequence>
<evidence type="ECO:0000313" key="3">
    <source>
        <dbReference type="Proteomes" id="UP001497623"/>
    </source>
</evidence>
<protein>
    <submittedName>
        <fullName evidence="2">Uncharacterized protein</fullName>
    </submittedName>
</protein>
<evidence type="ECO:0000313" key="2">
    <source>
        <dbReference type="EMBL" id="CAL4065933.1"/>
    </source>
</evidence>
<dbReference type="PANTHER" id="PTHR11861">
    <property type="entry name" value="MELANOCYTE PROTEIN PMEL 17-RELATED"/>
    <property type="match status" value="1"/>
</dbReference>
<dbReference type="Proteomes" id="UP001497623">
    <property type="component" value="Unassembled WGS sequence"/>
</dbReference>
<dbReference type="GO" id="GO:0005886">
    <property type="term" value="C:plasma membrane"/>
    <property type="evidence" value="ECO:0007669"/>
    <property type="project" value="TreeGrafter"/>
</dbReference>
<gene>
    <name evidence="2" type="ORF">MNOR_LOCUS5180</name>
</gene>